<feature type="signal peptide" evidence="4">
    <location>
        <begin position="1"/>
        <end position="25"/>
    </location>
</feature>
<name>A0A378Q3D1_9GAMM</name>
<proteinExistence type="inferred from homology"/>
<accession>A0A378Q3D1</accession>
<sequence>MMKKSLMTLASMALGGMLLSQSAAAGVVAVWDSQQALIKTNYAKAKLANLQSSLAGRQQQLKTYQSTIERLQQQYASQQASMTEAQKQELRRQIETNIASYETIEAQVTKTLIDNRKEMMRQIAPKMKGIIESIVKQKNIDVLIDSSDGVVTYAKPELDVTADFTQRINEQVPAK</sequence>
<dbReference type="RefSeq" id="WP_115254048.1">
    <property type="nucleotide sequence ID" value="NZ_CP171125.1"/>
</dbReference>
<evidence type="ECO:0000256" key="4">
    <source>
        <dbReference type="SAM" id="SignalP"/>
    </source>
</evidence>
<dbReference type="AlphaFoldDB" id="A0A378Q3D1"/>
<dbReference type="GO" id="GO:0051082">
    <property type="term" value="F:unfolded protein binding"/>
    <property type="evidence" value="ECO:0007669"/>
    <property type="project" value="InterPro"/>
</dbReference>
<evidence type="ECO:0000313" key="6">
    <source>
        <dbReference type="Proteomes" id="UP000255193"/>
    </source>
</evidence>
<reference evidence="5 6" key="1">
    <citation type="submission" date="2018-06" db="EMBL/GenBank/DDBJ databases">
        <authorList>
            <consortium name="Pathogen Informatics"/>
            <person name="Doyle S."/>
        </authorList>
    </citation>
    <scope>NUCLEOTIDE SEQUENCE [LARGE SCALE GENOMIC DNA]</scope>
    <source>
        <strain evidence="5 6">NCTC11091</strain>
    </source>
</reference>
<dbReference type="InterPro" id="IPR024930">
    <property type="entry name" value="Skp_dom_sf"/>
</dbReference>
<dbReference type="InterPro" id="IPR005632">
    <property type="entry name" value="Chaperone_Skp"/>
</dbReference>
<evidence type="ECO:0000256" key="1">
    <source>
        <dbReference type="ARBA" id="ARBA00009091"/>
    </source>
</evidence>
<protein>
    <submittedName>
        <fullName evidence="5">Outer membrane protein</fullName>
    </submittedName>
</protein>
<gene>
    <name evidence="5" type="ORF">NCTC11091_01053</name>
</gene>
<dbReference type="SMART" id="SM00935">
    <property type="entry name" value="OmpH"/>
    <property type="match status" value="1"/>
</dbReference>
<evidence type="ECO:0000256" key="3">
    <source>
        <dbReference type="SAM" id="Coils"/>
    </source>
</evidence>
<feature type="coiled-coil region" evidence="3">
    <location>
        <begin position="54"/>
        <end position="107"/>
    </location>
</feature>
<evidence type="ECO:0000256" key="2">
    <source>
        <dbReference type="ARBA" id="ARBA00022729"/>
    </source>
</evidence>
<dbReference type="GO" id="GO:0050821">
    <property type="term" value="P:protein stabilization"/>
    <property type="evidence" value="ECO:0007669"/>
    <property type="project" value="TreeGrafter"/>
</dbReference>
<dbReference type="EMBL" id="UGQA01000001">
    <property type="protein sequence ID" value="STY95259.1"/>
    <property type="molecule type" value="Genomic_DNA"/>
</dbReference>
<dbReference type="GO" id="GO:0005829">
    <property type="term" value="C:cytosol"/>
    <property type="evidence" value="ECO:0007669"/>
    <property type="project" value="TreeGrafter"/>
</dbReference>
<evidence type="ECO:0000313" key="5">
    <source>
        <dbReference type="EMBL" id="STY95259.1"/>
    </source>
</evidence>
<dbReference type="Proteomes" id="UP000255193">
    <property type="component" value="Unassembled WGS sequence"/>
</dbReference>
<keyword evidence="3" id="KW-0175">Coiled coil</keyword>
<dbReference type="OrthoDB" id="6194798at2"/>
<comment type="similarity">
    <text evidence="1">Belongs to the Skp family.</text>
</comment>
<dbReference type="SUPFAM" id="SSF111384">
    <property type="entry name" value="OmpH-like"/>
    <property type="match status" value="1"/>
</dbReference>
<dbReference type="PANTHER" id="PTHR35089:SF1">
    <property type="entry name" value="CHAPERONE PROTEIN SKP"/>
    <property type="match status" value="1"/>
</dbReference>
<organism evidence="5 6">
    <name type="scientific">Faucicola atlantae</name>
    <dbReference type="NCBI Taxonomy" id="34059"/>
    <lineage>
        <taxon>Bacteria</taxon>
        <taxon>Pseudomonadati</taxon>
        <taxon>Pseudomonadota</taxon>
        <taxon>Gammaproteobacteria</taxon>
        <taxon>Moraxellales</taxon>
        <taxon>Moraxellaceae</taxon>
        <taxon>Faucicola</taxon>
    </lineage>
</organism>
<dbReference type="PANTHER" id="PTHR35089">
    <property type="entry name" value="CHAPERONE PROTEIN SKP"/>
    <property type="match status" value="1"/>
</dbReference>
<dbReference type="Pfam" id="PF03938">
    <property type="entry name" value="OmpH"/>
    <property type="match status" value="1"/>
</dbReference>
<keyword evidence="2 4" id="KW-0732">Signal</keyword>
<feature type="chain" id="PRO_5016722218" evidence="4">
    <location>
        <begin position="26"/>
        <end position="175"/>
    </location>
</feature>
<dbReference type="Gene3D" id="3.30.910.20">
    <property type="entry name" value="Skp domain"/>
    <property type="match status" value="1"/>
</dbReference>